<dbReference type="AlphaFoldDB" id="D2U093"/>
<reference evidence="1" key="1">
    <citation type="journal article" date="2010" name="Insect Mol. Biol.">
        <title>The draft genome sequence of Arsenophonus nasoniae, son-killer bacterium of Nasonia vitripennis, reveals genes associated with virulence and symbiosis.</title>
        <authorList>
            <person name="Wilkes T."/>
            <person name="Darby A.C."/>
            <person name="Choi J."/>
            <person name="Colborne J.K."/>
            <person name="Werren J.H."/>
            <person name="Hurst G.D.D."/>
        </authorList>
    </citation>
    <scope>NUCLEOTIDE SEQUENCE</scope>
</reference>
<accession>D2U093</accession>
<protein>
    <submittedName>
        <fullName evidence="1">Conserved hypothetical phage protein</fullName>
    </submittedName>
</protein>
<dbReference type="EMBL" id="FN545201">
    <property type="protein sequence ID" value="CBA73685.1"/>
    <property type="molecule type" value="Genomic_DNA"/>
</dbReference>
<proteinExistence type="predicted"/>
<sequence length="245" mass="28447">MRARGGVMIEINDYPDTTHWKTVQEFTLEQAALLLSGIDPLDMDLITVRKNNHPRWKHAEGFCLGLKTAIRRGILTPVICYGEALDSFGWVNSVIIKNSDRSHDIDHRKTIITRDSLFDWIKKENIDYFIPRKIKIVNGIDKHSFEYGLDLNDDEQKLLPPDKENKTLLLPHYEHKSEGLEFVDDAIRQFWSTYDENDYTTMPTKQEVENYLISRGASKNLSKAVDLILRPNHLRSTGRRPKRKG</sequence>
<evidence type="ECO:0000313" key="1">
    <source>
        <dbReference type="EMBL" id="CBA73685.1"/>
    </source>
</evidence>
<organism evidence="1">
    <name type="scientific">Arsenophonus nasoniae</name>
    <name type="common">son-killer infecting Nasonia vitripennis</name>
    <dbReference type="NCBI Taxonomy" id="638"/>
    <lineage>
        <taxon>Bacteria</taxon>
        <taxon>Pseudomonadati</taxon>
        <taxon>Pseudomonadota</taxon>
        <taxon>Gammaproteobacteria</taxon>
        <taxon>Enterobacterales</taxon>
        <taxon>Morganellaceae</taxon>
        <taxon>Arsenophonus</taxon>
    </lineage>
</organism>
<name>D2U093_9GAMM</name>
<gene>
    <name evidence="1" type="ORF">ARN_19050</name>
</gene>